<sequence length="586" mass="62380">MTIRRLPETLVNRIAAGEVVERPAAAVKELVENAIDAGATRIAVRLRDGGRTLIQVDDDGIGMGPDELLLAVERHATSKLPDDRLDAIKTLGFRGEALPSIGAVARLTLTSRRRIDDSAATLTVEGGKLGPVAPAARAYGTTVTVRDLFYATPARLKFLKIARTEASHAEDVLERLAMAHPKIAFELTLDDRVALRLEPANDSATRIASVLGGEFGMAAIEIAESRDGSAIAGSIGLPTFNKSTAASQYLFVNGRPVRDRLLLGAIKGAYGDTIPRDRHAALALFLTVPTAALDVNVHPAKTEVRFADPSLVRALIVGSIRRALTQHAGRTAPTLATDALASLRPYSGATSIMPHFVGETPSPYFEQAPLALGAAPSARTSEPAATATAPTIVSFPLGAARAQLHGTYVVAQTNDGIVLVDQHAAHERLVYERMKSALEAGAVPRQALLMPVVVELDSGGVDRILSRADDLGALGLVIEPFGHGAILVREVPAPLAKGDVTALVRDLADELAEFDDAAPLRSRIDAVLSRLACHGSVRAGRSLSVDEMNALLRQMEHTPLAGQCNHGRPTWIELKLSDIERLFERR</sequence>
<dbReference type="InterPro" id="IPR042121">
    <property type="entry name" value="MutL_C_regsub"/>
</dbReference>
<reference evidence="8" key="1">
    <citation type="submission" date="2021-02" db="EMBL/GenBank/DDBJ databases">
        <title>Genome sequence of Rhodospirillales sp. strain TMPK1 isolated from soil.</title>
        <authorList>
            <person name="Nakai R."/>
            <person name="Kusada H."/>
            <person name="Tamaki H."/>
        </authorList>
    </citation>
    <scope>NUCLEOTIDE SEQUENCE</scope>
    <source>
        <strain evidence="8">TMPK1</strain>
    </source>
</reference>
<dbReference type="SUPFAM" id="SSF55874">
    <property type="entry name" value="ATPase domain of HSP90 chaperone/DNA topoisomerase II/histidine kinase"/>
    <property type="match status" value="1"/>
</dbReference>
<protein>
    <recommendedName>
        <fullName evidence="2 5">DNA mismatch repair protein MutL</fullName>
    </recommendedName>
</protein>
<dbReference type="InterPro" id="IPR013507">
    <property type="entry name" value="DNA_mismatch_S5_2-like"/>
</dbReference>
<gene>
    <name evidence="5 8" type="primary">mutL</name>
    <name evidence="8" type="ORF">TMPK1_32410</name>
</gene>
<evidence type="ECO:0000259" key="7">
    <source>
        <dbReference type="SMART" id="SM01340"/>
    </source>
</evidence>
<dbReference type="Pfam" id="PF13589">
    <property type="entry name" value="HATPase_c_3"/>
    <property type="match status" value="1"/>
</dbReference>
<dbReference type="InterPro" id="IPR038973">
    <property type="entry name" value="MutL/Mlh/Pms-like"/>
</dbReference>
<evidence type="ECO:0000313" key="8">
    <source>
        <dbReference type="EMBL" id="GIL41004.1"/>
    </source>
</evidence>
<dbReference type="InterPro" id="IPR020568">
    <property type="entry name" value="Ribosomal_Su5_D2-typ_SF"/>
</dbReference>
<dbReference type="InterPro" id="IPR014790">
    <property type="entry name" value="MutL_C"/>
</dbReference>
<accession>A0A8S8XEG3</accession>
<dbReference type="SUPFAM" id="SSF118116">
    <property type="entry name" value="DNA mismatch repair protein MutL"/>
    <property type="match status" value="1"/>
</dbReference>
<evidence type="ECO:0000256" key="4">
    <source>
        <dbReference type="ARBA" id="ARBA00023204"/>
    </source>
</evidence>
<dbReference type="EMBL" id="BOPV01000001">
    <property type="protein sequence ID" value="GIL41004.1"/>
    <property type="molecule type" value="Genomic_DNA"/>
</dbReference>
<dbReference type="InterPro" id="IPR037198">
    <property type="entry name" value="MutL_C_sf"/>
</dbReference>
<organism evidence="8 9">
    <name type="scientific">Roseiterribacter gracilis</name>
    <dbReference type="NCBI Taxonomy" id="2812848"/>
    <lineage>
        <taxon>Bacteria</taxon>
        <taxon>Pseudomonadati</taxon>
        <taxon>Pseudomonadota</taxon>
        <taxon>Alphaproteobacteria</taxon>
        <taxon>Rhodospirillales</taxon>
        <taxon>Roseiterribacteraceae</taxon>
        <taxon>Roseiterribacter</taxon>
    </lineage>
</organism>
<dbReference type="Proteomes" id="UP000681075">
    <property type="component" value="Unassembled WGS sequence"/>
</dbReference>
<dbReference type="SMART" id="SM00853">
    <property type="entry name" value="MutL_C"/>
    <property type="match status" value="1"/>
</dbReference>
<dbReference type="HAMAP" id="MF_00149">
    <property type="entry name" value="DNA_mis_repair"/>
    <property type="match status" value="1"/>
</dbReference>
<comment type="caution">
    <text evidence="8">The sequence shown here is derived from an EMBL/GenBank/DDBJ whole genome shotgun (WGS) entry which is preliminary data.</text>
</comment>
<feature type="domain" description="MutL C-terminal dimerisation" evidence="6">
    <location>
        <begin position="400"/>
        <end position="543"/>
    </location>
</feature>
<comment type="function">
    <text evidence="5">This protein is involved in the repair of mismatches in DNA. It is required for dam-dependent methyl-directed DNA mismatch repair. May act as a 'molecular matchmaker', a protein that promotes the formation of a stable complex between two or more DNA-binding proteins in an ATP-dependent manner without itself being part of a final effector complex.</text>
</comment>
<comment type="similarity">
    <text evidence="1 5">Belongs to the DNA mismatch repair MutL/HexB family.</text>
</comment>
<feature type="domain" description="DNA mismatch repair protein S5" evidence="7">
    <location>
        <begin position="207"/>
        <end position="325"/>
    </location>
</feature>
<name>A0A8S8XEG3_9PROT</name>
<evidence type="ECO:0000256" key="3">
    <source>
        <dbReference type="ARBA" id="ARBA00022763"/>
    </source>
</evidence>
<dbReference type="RefSeq" id="WP_420244294.1">
    <property type="nucleotide sequence ID" value="NZ_BOPV01000001.1"/>
</dbReference>
<evidence type="ECO:0000256" key="1">
    <source>
        <dbReference type="ARBA" id="ARBA00006082"/>
    </source>
</evidence>
<dbReference type="PANTHER" id="PTHR10073">
    <property type="entry name" value="DNA MISMATCH REPAIR PROTEIN MLH, PMS, MUTL"/>
    <property type="match status" value="1"/>
</dbReference>
<dbReference type="InterPro" id="IPR014721">
    <property type="entry name" value="Ribsml_uS5_D2-typ_fold_subgr"/>
</dbReference>
<dbReference type="CDD" id="cd16926">
    <property type="entry name" value="HATPase_MutL-MLH-PMS-like"/>
    <property type="match status" value="1"/>
</dbReference>
<dbReference type="InterPro" id="IPR042120">
    <property type="entry name" value="MutL_C_dimsub"/>
</dbReference>
<dbReference type="Gene3D" id="3.30.565.10">
    <property type="entry name" value="Histidine kinase-like ATPase, C-terminal domain"/>
    <property type="match status" value="1"/>
</dbReference>
<evidence type="ECO:0000313" key="9">
    <source>
        <dbReference type="Proteomes" id="UP000681075"/>
    </source>
</evidence>
<dbReference type="InterPro" id="IPR002099">
    <property type="entry name" value="MutL/Mlh/PMS"/>
</dbReference>
<dbReference type="CDD" id="cd00782">
    <property type="entry name" value="MutL_Trans"/>
    <property type="match status" value="1"/>
</dbReference>
<dbReference type="GO" id="GO:0005524">
    <property type="term" value="F:ATP binding"/>
    <property type="evidence" value="ECO:0007669"/>
    <property type="project" value="InterPro"/>
</dbReference>
<dbReference type="GO" id="GO:0140664">
    <property type="term" value="F:ATP-dependent DNA damage sensor activity"/>
    <property type="evidence" value="ECO:0007669"/>
    <property type="project" value="InterPro"/>
</dbReference>
<dbReference type="Gene3D" id="3.30.1370.100">
    <property type="entry name" value="MutL, C-terminal domain, regulatory subdomain"/>
    <property type="match status" value="1"/>
</dbReference>
<keyword evidence="3 5" id="KW-0227">DNA damage</keyword>
<dbReference type="InterPro" id="IPR036890">
    <property type="entry name" value="HATPase_C_sf"/>
</dbReference>
<dbReference type="Pfam" id="PF01119">
    <property type="entry name" value="DNA_mis_repair"/>
    <property type="match status" value="1"/>
</dbReference>
<dbReference type="NCBIfam" id="NF000953">
    <property type="entry name" value="PRK00095.2-4"/>
    <property type="match status" value="1"/>
</dbReference>
<dbReference type="AlphaFoldDB" id="A0A8S8XEG3"/>
<keyword evidence="9" id="KW-1185">Reference proteome</keyword>
<dbReference type="FunFam" id="3.30.565.10:FF:000003">
    <property type="entry name" value="DNA mismatch repair endonuclease MutL"/>
    <property type="match status" value="1"/>
</dbReference>
<dbReference type="Pfam" id="PF08676">
    <property type="entry name" value="MutL_C"/>
    <property type="match status" value="1"/>
</dbReference>
<dbReference type="GO" id="GO:0030983">
    <property type="term" value="F:mismatched DNA binding"/>
    <property type="evidence" value="ECO:0007669"/>
    <property type="project" value="InterPro"/>
</dbReference>
<proteinExistence type="inferred from homology"/>
<dbReference type="GO" id="GO:0032300">
    <property type="term" value="C:mismatch repair complex"/>
    <property type="evidence" value="ECO:0007669"/>
    <property type="project" value="InterPro"/>
</dbReference>
<keyword evidence="4 5" id="KW-0234">DNA repair</keyword>
<evidence type="ECO:0000256" key="2">
    <source>
        <dbReference type="ARBA" id="ARBA00021975"/>
    </source>
</evidence>
<evidence type="ECO:0000256" key="5">
    <source>
        <dbReference type="HAMAP-Rule" id="MF_00149"/>
    </source>
</evidence>
<dbReference type="Gene3D" id="3.30.1540.20">
    <property type="entry name" value="MutL, C-terminal domain, dimerisation subdomain"/>
    <property type="match status" value="1"/>
</dbReference>
<dbReference type="NCBIfam" id="TIGR00585">
    <property type="entry name" value="mutl"/>
    <property type="match status" value="1"/>
</dbReference>
<dbReference type="PROSITE" id="PS00058">
    <property type="entry name" value="DNA_MISMATCH_REPAIR_1"/>
    <property type="match status" value="1"/>
</dbReference>
<dbReference type="InterPro" id="IPR014762">
    <property type="entry name" value="DNA_mismatch_repair_CS"/>
</dbReference>
<evidence type="ECO:0000259" key="6">
    <source>
        <dbReference type="SMART" id="SM00853"/>
    </source>
</evidence>
<dbReference type="Gene3D" id="3.30.230.10">
    <property type="match status" value="1"/>
</dbReference>
<dbReference type="SMART" id="SM01340">
    <property type="entry name" value="DNA_mis_repair"/>
    <property type="match status" value="1"/>
</dbReference>
<dbReference type="PANTHER" id="PTHR10073:SF12">
    <property type="entry name" value="DNA MISMATCH REPAIR PROTEIN MLH1"/>
    <property type="match status" value="1"/>
</dbReference>
<dbReference type="InterPro" id="IPR020667">
    <property type="entry name" value="DNA_mismatch_repair_MutL"/>
</dbReference>
<dbReference type="SUPFAM" id="SSF54211">
    <property type="entry name" value="Ribosomal protein S5 domain 2-like"/>
    <property type="match status" value="1"/>
</dbReference>
<dbReference type="GO" id="GO:0016887">
    <property type="term" value="F:ATP hydrolysis activity"/>
    <property type="evidence" value="ECO:0007669"/>
    <property type="project" value="InterPro"/>
</dbReference>
<dbReference type="GO" id="GO:0006298">
    <property type="term" value="P:mismatch repair"/>
    <property type="evidence" value="ECO:0007669"/>
    <property type="project" value="UniProtKB-UniRule"/>
</dbReference>